<dbReference type="OrthoDB" id="9778383at2"/>
<keyword evidence="6" id="KW-1185">Reference proteome</keyword>
<keyword evidence="1 5" id="KW-0436">Ligase</keyword>
<feature type="transmembrane region" description="Helical" evidence="2">
    <location>
        <begin position="86"/>
        <end position="107"/>
    </location>
</feature>
<evidence type="ECO:0000313" key="6">
    <source>
        <dbReference type="Proteomes" id="UP000190890"/>
    </source>
</evidence>
<evidence type="ECO:0000259" key="3">
    <source>
        <dbReference type="Pfam" id="PF00501"/>
    </source>
</evidence>
<evidence type="ECO:0000256" key="1">
    <source>
        <dbReference type="ARBA" id="ARBA00022598"/>
    </source>
</evidence>
<evidence type="ECO:0000259" key="4">
    <source>
        <dbReference type="Pfam" id="PF13193"/>
    </source>
</evidence>
<dbReference type="FunFam" id="2.30.38.10:FF:000003">
    <property type="entry name" value="Vibriobactin-specific 2,3-dihydroxybenzoate-AMP ligase"/>
    <property type="match status" value="1"/>
</dbReference>
<dbReference type="Proteomes" id="UP000190890">
    <property type="component" value="Unassembled WGS sequence"/>
</dbReference>
<dbReference type="EC" id="6.3.2.-" evidence="5"/>
<sequence length="532" mass="59423">MNYKKRYIKDLSSYENLEGWEKKTLGEHLKEWAESYGDKTAIIVGEEEAAYAELHQKSSEMAYGFLDLGIQKGDTVVVQIPNSISFVVTLFALVKIGVIPILALPAYREAELTNIIKLAEPSAYIVADKYLGYDYLPMAEMLKKNCSCLKHVIVDGEAAGNLKIEDVKGIERELPQVDAYSTAILLLSGGTTGISKLIPRTHADYIYNARMCAERCNLDKESVYLASLPVMHNFALSCPGLIGTLDKGATVVLCKNTSPDEILESITEKKVTITGLVPVMATVCMEMLNFDDEYDISSLKILQIGGAMLEDTMADKIIREWSCKLMQVFGTAEGLVCFTSLDDPDEIIARCQGKPISPADEIRIVDENDIDVEDGKYGELLSRGPYTIDSYFMAEEANAKSFTKDGFYRTGDRAMRTKEGNLRMGGRLKEQINRAGEKIMPAEIEAYLCRHEDIREVAIVGIPDEELGNRSCAFIMTEEDKDINLNDIHNFLRKLGVAQYKYPDQLESIESWPLTKIGKIDKKALAKMIIER</sequence>
<feature type="domain" description="AMP-binding enzyme C-terminal" evidence="4">
    <location>
        <begin position="443"/>
        <end position="519"/>
    </location>
</feature>
<dbReference type="RefSeq" id="WP_077849804.1">
    <property type="nucleotide sequence ID" value="NZ_LZZM01000228.1"/>
</dbReference>
<protein>
    <submittedName>
        <fullName evidence="5">2,3-dihydroxybenzoate-AMP ligase</fullName>
        <ecNumber evidence="5">6.3.2.-</ecNumber>
    </submittedName>
</protein>
<proteinExistence type="predicted"/>
<dbReference type="PANTHER" id="PTHR43767">
    <property type="entry name" value="LONG-CHAIN-FATTY-ACID--COA LIGASE"/>
    <property type="match status" value="1"/>
</dbReference>
<gene>
    <name evidence="5" type="primary">dhbE</name>
    <name evidence="5" type="ORF">CLPUN_49050</name>
</gene>
<keyword evidence="2" id="KW-1133">Transmembrane helix</keyword>
<dbReference type="Gene3D" id="3.40.50.980">
    <property type="match status" value="2"/>
</dbReference>
<keyword evidence="2" id="KW-0812">Transmembrane</keyword>
<reference evidence="5 6" key="1">
    <citation type="submission" date="2016-05" db="EMBL/GenBank/DDBJ databases">
        <title>Microbial solvent formation.</title>
        <authorList>
            <person name="Poehlein A."/>
            <person name="Montoya Solano J.D."/>
            <person name="Flitsch S."/>
            <person name="Krabben P."/>
            <person name="Duerre P."/>
            <person name="Daniel R."/>
        </authorList>
    </citation>
    <scope>NUCLEOTIDE SEQUENCE [LARGE SCALE GENOMIC DNA]</scope>
    <source>
        <strain evidence="5 6">DSM 2619</strain>
    </source>
</reference>
<dbReference type="InterPro" id="IPR050237">
    <property type="entry name" value="ATP-dep_AMP-bd_enzyme"/>
</dbReference>
<feature type="domain" description="AMP-dependent synthetase/ligase" evidence="3">
    <location>
        <begin position="30"/>
        <end position="392"/>
    </location>
</feature>
<dbReference type="InterPro" id="IPR025110">
    <property type="entry name" value="AMP-bd_C"/>
</dbReference>
<evidence type="ECO:0000313" key="5">
    <source>
        <dbReference type="EMBL" id="OOM71666.1"/>
    </source>
</evidence>
<dbReference type="Gene3D" id="2.30.38.10">
    <property type="entry name" value="Luciferase, Domain 3"/>
    <property type="match status" value="1"/>
</dbReference>
<dbReference type="Pfam" id="PF00501">
    <property type="entry name" value="AMP-binding"/>
    <property type="match status" value="1"/>
</dbReference>
<dbReference type="InterPro" id="IPR000873">
    <property type="entry name" value="AMP-dep_synth/lig_dom"/>
</dbReference>
<dbReference type="PROSITE" id="PS00455">
    <property type="entry name" value="AMP_BINDING"/>
    <property type="match status" value="1"/>
</dbReference>
<dbReference type="PANTHER" id="PTHR43767:SF10">
    <property type="entry name" value="SURFACTIN SYNTHASE SUBUNIT 1"/>
    <property type="match status" value="1"/>
</dbReference>
<keyword evidence="2" id="KW-0472">Membrane</keyword>
<dbReference type="Gene3D" id="3.30.300.30">
    <property type="match status" value="1"/>
</dbReference>
<evidence type="ECO:0000256" key="2">
    <source>
        <dbReference type="SAM" id="Phobius"/>
    </source>
</evidence>
<organism evidence="5 6">
    <name type="scientific">Clostridium puniceum</name>
    <dbReference type="NCBI Taxonomy" id="29367"/>
    <lineage>
        <taxon>Bacteria</taxon>
        <taxon>Bacillati</taxon>
        <taxon>Bacillota</taxon>
        <taxon>Clostridia</taxon>
        <taxon>Eubacteriales</taxon>
        <taxon>Clostridiaceae</taxon>
        <taxon>Clostridium</taxon>
    </lineage>
</organism>
<dbReference type="AlphaFoldDB" id="A0A1S8T1K4"/>
<accession>A0A1S8T1K4</accession>
<dbReference type="SUPFAM" id="SSF56801">
    <property type="entry name" value="Acetyl-CoA synthetase-like"/>
    <property type="match status" value="1"/>
</dbReference>
<dbReference type="GO" id="GO:0016877">
    <property type="term" value="F:ligase activity, forming carbon-sulfur bonds"/>
    <property type="evidence" value="ECO:0007669"/>
    <property type="project" value="UniProtKB-ARBA"/>
</dbReference>
<comment type="caution">
    <text evidence="5">The sequence shown here is derived from an EMBL/GenBank/DDBJ whole genome shotgun (WGS) entry which is preliminary data.</text>
</comment>
<name>A0A1S8T1K4_9CLOT</name>
<dbReference type="Pfam" id="PF13193">
    <property type="entry name" value="AMP-binding_C"/>
    <property type="match status" value="1"/>
</dbReference>
<dbReference type="STRING" id="29367.CLPUN_49050"/>
<dbReference type="InterPro" id="IPR020845">
    <property type="entry name" value="AMP-binding_CS"/>
</dbReference>
<dbReference type="EMBL" id="LZZM01000228">
    <property type="protein sequence ID" value="OOM71666.1"/>
    <property type="molecule type" value="Genomic_DNA"/>
</dbReference>
<dbReference type="InterPro" id="IPR045851">
    <property type="entry name" value="AMP-bd_C_sf"/>
</dbReference>